<evidence type="ECO:0008006" key="3">
    <source>
        <dbReference type="Google" id="ProtNLM"/>
    </source>
</evidence>
<dbReference type="AlphaFoldDB" id="A0A381SP75"/>
<name>A0A381SP75_9ZZZZ</name>
<dbReference type="SUPFAM" id="SSF51197">
    <property type="entry name" value="Clavaminate synthase-like"/>
    <property type="match status" value="1"/>
</dbReference>
<proteinExistence type="predicted"/>
<evidence type="ECO:0000313" key="2">
    <source>
        <dbReference type="EMBL" id="SVA03083.1"/>
    </source>
</evidence>
<protein>
    <recommendedName>
        <fullName evidence="3">Fe2OG dioxygenase domain-containing protein</fullName>
    </recommendedName>
</protein>
<dbReference type="EMBL" id="UINC01003071">
    <property type="protein sequence ID" value="SVA03083.1"/>
    <property type="molecule type" value="Genomic_DNA"/>
</dbReference>
<organism evidence="2">
    <name type="scientific">marine metagenome</name>
    <dbReference type="NCBI Taxonomy" id="408172"/>
    <lineage>
        <taxon>unclassified sequences</taxon>
        <taxon>metagenomes</taxon>
        <taxon>ecological metagenomes</taxon>
    </lineage>
</organism>
<dbReference type="InterPro" id="IPR008775">
    <property type="entry name" value="Phytyl_CoA_dOase-like"/>
</dbReference>
<dbReference type="Gene3D" id="2.60.120.620">
    <property type="entry name" value="q2cbj1_9rhob like domain"/>
    <property type="match status" value="1"/>
</dbReference>
<dbReference type="Pfam" id="PF05721">
    <property type="entry name" value="PhyH"/>
    <property type="match status" value="1"/>
</dbReference>
<feature type="compositionally biased region" description="Basic and acidic residues" evidence="1">
    <location>
        <begin position="42"/>
        <end position="60"/>
    </location>
</feature>
<gene>
    <name evidence="2" type="ORF">METZ01_LOCUS55937</name>
</gene>
<dbReference type="PANTHER" id="PTHR20883">
    <property type="entry name" value="PHYTANOYL-COA DIOXYGENASE DOMAIN CONTAINING 1"/>
    <property type="match status" value="1"/>
</dbReference>
<sequence>MYIGNPESLKHDYEKQGFVLVENLFDETNVIEFQRVTEELIEQSRGHQKSDEKFDLEPDHSQTNPRVQRIKVPHKQHKVFAKALRNSMLLNVLQILIGNNVRFRNSKLNIKAAKGGSEVDWHQDWAFYPHTNSDLLAVGIMLDDIDEDNAPLMVVPQSHLGKTLNHHYRGVFSGSVDLKEEEVDSSTSYKITGKAGSASFHHVKALHGSGPNQSDRPRRMLLFEYAAADAWPLVDFEVYGDFAEYEEKMVLGKSTLQPRIDNSDIIMPYPRPPNPDSIYRIQEFRRA</sequence>
<dbReference type="PANTHER" id="PTHR20883:SF46">
    <property type="entry name" value="PHYTANOYL-COA HYDROXYLASE"/>
    <property type="match status" value="1"/>
</dbReference>
<reference evidence="2" key="1">
    <citation type="submission" date="2018-05" db="EMBL/GenBank/DDBJ databases">
        <authorList>
            <person name="Lanie J.A."/>
            <person name="Ng W.-L."/>
            <person name="Kazmierczak K.M."/>
            <person name="Andrzejewski T.M."/>
            <person name="Davidsen T.M."/>
            <person name="Wayne K.J."/>
            <person name="Tettelin H."/>
            <person name="Glass J.I."/>
            <person name="Rusch D."/>
            <person name="Podicherti R."/>
            <person name="Tsui H.-C.T."/>
            <person name="Winkler M.E."/>
        </authorList>
    </citation>
    <scope>NUCLEOTIDE SEQUENCE</scope>
</reference>
<feature type="region of interest" description="Disordered" evidence="1">
    <location>
        <begin position="42"/>
        <end position="64"/>
    </location>
</feature>
<evidence type="ECO:0000256" key="1">
    <source>
        <dbReference type="SAM" id="MobiDB-lite"/>
    </source>
</evidence>
<accession>A0A381SP75</accession>